<dbReference type="PRINTS" id="PR00040">
    <property type="entry name" value="HTHMERR"/>
</dbReference>
<dbReference type="EMBL" id="JAVDXV010000015">
    <property type="protein sequence ID" value="MDR7336240.1"/>
    <property type="molecule type" value="Genomic_DNA"/>
</dbReference>
<dbReference type="CDD" id="cd04784">
    <property type="entry name" value="HTH_CadR-PbrR"/>
    <property type="match status" value="1"/>
</dbReference>
<dbReference type="Proteomes" id="UP001180825">
    <property type="component" value="Unassembled WGS sequence"/>
</dbReference>
<accession>A0ABU2AG97</accession>
<gene>
    <name evidence="3" type="ORF">J2X21_005414</name>
</gene>
<feature type="domain" description="HTH merR-type" evidence="2">
    <location>
        <begin position="1"/>
        <end position="69"/>
    </location>
</feature>
<dbReference type="Gene3D" id="1.10.1660.10">
    <property type="match status" value="1"/>
</dbReference>
<keyword evidence="4" id="KW-1185">Reference proteome</keyword>
<comment type="caution">
    <text evidence="3">The sequence shown here is derived from an EMBL/GenBank/DDBJ whole genome shotgun (WGS) entry which is preliminary data.</text>
</comment>
<dbReference type="RefSeq" id="WP_310333239.1">
    <property type="nucleotide sequence ID" value="NZ_JAVDXV010000015.1"/>
</dbReference>
<name>A0ABU2AG97_9BURK</name>
<dbReference type="InterPro" id="IPR047057">
    <property type="entry name" value="MerR_fam"/>
</dbReference>
<dbReference type="PROSITE" id="PS50937">
    <property type="entry name" value="HTH_MERR_2"/>
    <property type="match status" value="1"/>
</dbReference>
<reference evidence="3 4" key="1">
    <citation type="submission" date="2023-07" db="EMBL/GenBank/DDBJ databases">
        <title>Sorghum-associated microbial communities from plants grown in Nebraska, USA.</title>
        <authorList>
            <person name="Schachtman D."/>
        </authorList>
    </citation>
    <scope>NUCLEOTIDE SEQUENCE [LARGE SCALE GENOMIC DNA]</scope>
    <source>
        <strain evidence="3 4">BE316</strain>
    </source>
</reference>
<dbReference type="NCBIfam" id="TIGR02047">
    <property type="entry name" value="CadR-PbrR"/>
    <property type="match status" value="1"/>
</dbReference>
<evidence type="ECO:0000313" key="4">
    <source>
        <dbReference type="Proteomes" id="UP001180825"/>
    </source>
</evidence>
<keyword evidence="1" id="KW-0238">DNA-binding</keyword>
<dbReference type="SUPFAM" id="SSF46955">
    <property type="entry name" value="Putative DNA-binding domain"/>
    <property type="match status" value="1"/>
</dbReference>
<proteinExistence type="predicted"/>
<dbReference type="InterPro" id="IPR009061">
    <property type="entry name" value="DNA-bd_dom_put_sf"/>
</dbReference>
<dbReference type="Pfam" id="PF13411">
    <property type="entry name" value="MerR_1"/>
    <property type="match status" value="1"/>
</dbReference>
<dbReference type="InterPro" id="IPR000551">
    <property type="entry name" value="MerR-type_HTH_dom"/>
</dbReference>
<dbReference type="SMART" id="SM00422">
    <property type="entry name" value="HTH_MERR"/>
    <property type="match status" value="1"/>
</dbReference>
<dbReference type="InterPro" id="IPR011791">
    <property type="entry name" value="CadR-PbrR"/>
</dbReference>
<protein>
    <submittedName>
        <fullName evidence="3">Cd(II)/Pb(II)-responsive transcriptional regulator</fullName>
    </submittedName>
</protein>
<evidence type="ECO:0000313" key="3">
    <source>
        <dbReference type="EMBL" id="MDR7336240.1"/>
    </source>
</evidence>
<evidence type="ECO:0000256" key="1">
    <source>
        <dbReference type="ARBA" id="ARBA00023125"/>
    </source>
</evidence>
<evidence type="ECO:0000259" key="2">
    <source>
        <dbReference type="PROSITE" id="PS50937"/>
    </source>
</evidence>
<dbReference type="PANTHER" id="PTHR30204:SF92">
    <property type="entry name" value="HTH-TYPE TRANSCRIPTIONAL REGULATOR ZNTR"/>
    <property type="match status" value="1"/>
</dbReference>
<dbReference type="PANTHER" id="PTHR30204">
    <property type="entry name" value="REDOX-CYCLING DRUG-SENSING TRANSCRIPTIONAL ACTIVATOR SOXR"/>
    <property type="match status" value="1"/>
</dbReference>
<organism evidence="3 4">
    <name type="scientific">Roseateles asaccharophilus</name>
    <dbReference type="NCBI Taxonomy" id="582607"/>
    <lineage>
        <taxon>Bacteria</taxon>
        <taxon>Pseudomonadati</taxon>
        <taxon>Pseudomonadota</taxon>
        <taxon>Betaproteobacteria</taxon>
        <taxon>Burkholderiales</taxon>
        <taxon>Sphaerotilaceae</taxon>
        <taxon>Roseateles</taxon>
    </lineage>
</organism>
<sequence>MKIGQLAKATDTLTETIRFYERQGLLPPPARTTSNYREYAAEHIQRLAFIRHCRSLDMTLAEIGTLLRFKDAPGAGCGDVDALIQGHIEQVVTRIRALRSLEADLRALRKSCSAGRVAADCGILTGLRKAAESRLA</sequence>